<evidence type="ECO:0000256" key="1">
    <source>
        <dbReference type="SAM" id="MobiDB-lite"/>
    </source>
</evidence>
<gene>
    <name evidence="2" type="ORF">OIU77_015273</name>
</gene>
<proteinExistence type="predicted"/>
<reference evidence="2" key="2">
    <citation type="journal article" date="2023" name="Int. J. Mol. Sci.">
        <title>De Novo Assembly and Annotation of 11 Diverse Shrub Willow (Salix) Genomes Reveals Novel Gene Organization in Sex-Linked Regions.</title>
        <authorList>
            <person name="Hyden B."/>
            <person name="Feng K."/>
            <person name="Yates T.B."/>
            <person name="Jawdy S."/>
            <person name="Cereghino C."/>
            <person name="Smart L.B."/>
            <person name="Muchero W."/>
        </authorList>
    </citation>
    <scope>NUCLEOTIDE SEQUENCE</scope>
    <source>
        <tissue evidence="2">Shoot tip</tissue>
    </source>
</reference>
<name>A0ABQ8ZSE9_9ROSI</name>
<keyword evidence="3" id="KW-1185">Reference proteome</keyword>
<organism evidence="2 3">
    <name type="scientific">Salix suchowensis</name>
    <dbReference type="NCBI Taxonomy" id="1278906"/>
    <lineage>
        <taxon>Eukaryota</taxon>
        <taxon>Viridiplantae</taxon>
        <taxon>Streptophyta</taxon>
        <taxon>Embryophyta</taxon>
        <taxon>Tracheophyta</taxon>
        <taxon>Spermatophyta</taxon>
        <taxon>Magnoliopsida</taxon>
        <taxon>eudicotyledons</taxon>
        <taxon>Gunneridae</taxon>
        <taxon>Pentapetalae</taxon>
        <taxon>rosids</taxon>
        <taxon>fabids</taxon>
        <taxon>Malpighiales</taxon>
        <taxon>Salicaceae</taxon>
        <taxon>Saliceae</taxon>
        <taxon>Salix</taxon>
    </lineage>
</organism>
<protein>
    <submittedName>
        <fullName evidence="2">Uncharacterized protein</fullName>
    </submittedName>
</protein>
<accession>A0ABQ8ZSE9</accession>
<evidence type="ECO:0000313" key="2">
    <source>
        <dbReference type="EMBL" id="KAJ6309476.1"/>
    </source>
</evidence>
<feature type="compositionally biased region" description="Polar residues" evidence="1">
    <location>
        <begin position="88"/>
        <end position="101"/>
    </location>
</feature>
<feature type="region of interest" description="Disordered" evidence="1">
    <location>
        <begin position="82"/>
        <end position="101"/>
    </location>
</feature>
<dbReference type="EMBL" id="JAPFFI010000026">
    <property type="protein sequence ID" value="KAJ6309476.1"/>
    <property type="molecule type" value="Genomic_DNA"/>
</dbReference>
<comment type="caution">
    <text evidence="2">The sequence shown here is derived from an EMBL/GenBank/DDBJ whole genome shotgun (WGS) entry which is preliminary data.</text>
</comment>
<reference evidence="2" key="1">
    <citation type="submission" date="2022-10" db="EMBL/GenBank/DDBJ databases">
        <authorList>
            <person name="Hyden B.L."/>
            <person name="Feng K."/>
            <person name="Yates T."/>
            <person name="Jawdy S."/>
            <person name="Smart L.B."/>
            <person name="Muchero W."/>
        </authorList>
    </citation>
    <scope>NUCLEOTIDE SEQUENCE</scope>
    <source>
        <tissue evidence="2">Shoot tip</tissue>
    </source>
</reference>
<evidence type="ECO:0000313" key="3">
    <source>
        <dbReference type="Proteomes" id="UP001141253"/>
    </source>
</evidence>
<sequence length="101" mass="11008">MPSLSSSSATAHVTGSQSCPTTNQHLRLINAYLHLINEFCHPPAIENILLQFTHLSWLKSLHRMRLPLSSCCHQMDSAMALSPGKGASNPSHSSLSKGQRC</sequence>
<feature type="region of interest" description="Disordered" evidence="1">
    <location>
        <begin position="1"/>
        <end position="21"/>
    </location>
</feature>
<dbReference type="Proteomes" id="UP001141253">
    <property type="component" value="Unassembled WGS sequence"/>
</dbReference>